<evidence type="ECO:0000256" key="1">
    <source>
        <dbReference type="SAM" id="Phobius"/>
    </source>
</evidence>
<dbReference type="RefSeq" id="WP_022758452.1">
    <property type="nucleotide sequence ID" value="NZ_FOGJ01000003.1"/>
</dbReference>
<name>A0A1H9MIG0_BUTFI</name>
<evidence type="ECO:0000313" key="3">
    <source>
        <dbReference type="Proteomes" id="UP000182584"/>
    </source>
</evidence>
<feature type="transmembrane region" description="Helical" evidence="1">
    <location>
        <begin position="133"/>
        <end position="155"/>
    </location>
</feature>
<feature type="transmembrane region" description="Helical" evidence="1">
    <location>
        <begin position="107"/>
        <end position="127"/>
    </location>
</feature>
<keyword evidence="1" id="KW-1133">Transmembrane helix</keyword>
<sequence length="223" mass="25267">MQYCPKCKVKVRGYKTECPLCQGRLTGTPEAPAYPVLKKRVSRVSLLKILTFILAVVVIIMLSARFILVHQIGNTDSSWPGVVITASLVVWVDMVVAIMLRGNILKLVTFEAYAVMLISYCTDRVFGNRGWDIAWTIPMTLIALLCFTILIGIVTRAHLEDYVNYLIFDFVVAMIQLIPIIRETNIFMWPAVICVALYLILAAAIILFRFRDLKNASAKFWNM</sequence>
<evidence type="ECO:0008006" key="4">
    <source>
        <dbReference type="Google" id="ProtNLM"/>
    </source>
</evidence>
<dbReference type="AlphaFoldDB" id="A0A1H9MIG0"/>
<proteinExistence type="predicted"/>
<feature type="transmembrane region" description="Helical" evidence="1">
    <location>
        <begin position="46"/>
        <end position="67"/>
    </location>
</feature>
<dbReference type="OrthoDB" id="2164897at2"/>
<dbReference type="EMBL" id="FOGJ01000003">
    <property type="protein sequence ID" value="SER23331.1"/>
    <property type="molecule type" value="Genomic_DNA"/>
</dbReference>
<dbReference type="InterPro" id="IPR046283">
    <property type="entry name" value="DUF6320"/>
</dbReference>
<evidence type="ECO:0000313" key="2">
    <source>
        <dbReference type="EMBL" id="SER23331.1"/>
    </source>
</evidence>
<dbReference type="Pfam" id="PF19845">
    <property type="entry name" value="DUF6320"/>
    <property type="match status" value="1"/>
</dbReference>
<feature type="transmembrane region" description="Helical" evidence="1">
    <location>
        <begin position="162"/>
        <end position="181"/>
    </location>
</feature>
<organism evidence="2 3">
    <name type="scientific">Butyrivibrio fibrisolvens</name>
    <dbReference type="NCBI Taxonomy" id="831"/>
    <lineage>
        <taxon>Bacteria</taxon>
        <taxon>Bacillati</taxon>
        <taxon>Bacillota</taxon>
        <taxon>Clostridia</taxon>
        <taxon>Lachnospirales</taxon>
        <taxon>Lachnospiraceae</taxon>
        <taxon>Butyrivibrio</taxon>
    </lineage>
</organism>
<dbReference type="Proteomes" id="UP000182584">
    <property type="component" value="Unassembled WGS sequence"/>
</dbReference>
<gene>
    <name evidence="2" type="ORF">SAMN04487884_103114</name>
</gene>
<protein>
    <recommendedName>
        <fullName evidence="4">Zinc ribbon domain-containing protein</fullName>
    </recommendedName>
</protein>
<keyword evidence="1" id="KW-0472">Membrane</keyword>
<feature type="transmembrane region" description="Helical" evidence="1">
    <location>
        <begin position="79"/>
        <end position="100"/>
    </location>
</feature>
<feature type="transmembrane region" description="Helical" evidence="1">
    <location>
        <begin position="187"/>
        <end position="210"/>
    </location>
</feature>
<reference evidence="2 3" key="1">
    <citation type="submission" date="2016-10" db="EMBL/GenBank/DDBJ databases">
        <authorList>
            <person name="de Groot N.N."/>
        </authorList>
    </citation>
    <scope>NUCLEOTIDE SEQUENCE [LARGE SCALE GENOMIC DNA]</scope>
    <source>
        <strain evidence="2 3">AR40</strain>
    </source>
</reference>
<accession>A0A1H9MIG0</accession>
<dbReference type="eggNOG" id="ENOG502Z83A">
    <property type="taxonomic scope" value="Bacteria"/>
</dbReference>
<keyword evidence="1" id="KW-0812">Transmembrane</keyword>